<dbReference type="GO" id="GO:0055088">
    <property type="term" value="P:lipid homeostasis"/>
    <property type="evidence" value="ECO:0007669"/>
    <property type="project" value="TreeGrafter"/>
</dbReference>
<feature type="transmembrane region" description="Helical" evidence="6">
    <location>
        <begin position="180"/>
        <end position="200"/>
    </location>
</feature>
<evidence type="ECO:0000259" key="7">
    <source>
        <dbReference type="PROSITE" id="PS50922"/>
    </source>
</evidence>
<dbReference type="GO" id="GO:0005783">
    <property type="term" value="C:endoplasmic reticulum"/>
    <property type="evidence" value="ECO:0007669"/>
    <property type="project" value="TreeGrafter"/>
</dbReference>
<reference evidence="8" key="1">
    <citation type="submission" date="2023-01" db="EMBL/GenBank/DDBJ databases">
        <title>Metagenome sequencing of chrysophaentin producing Chrysophaeum taylorii.</title>
        <authorList>
            <person name="Davison J."/>
            <person name="Bewley C."/>
        </authorList>
    </citation>
    <scope>NUCLEOTIDE SEQUENCE</scope>
    <source>
        <strain evidence="8">NIES-1699</strain>
    </source>
</reference>
<dbReference type="AlphaFoldDB" id="A0AAD7U7P8"/>
<dbReference type="PROSITE" id="PS50922">
    <property type="entry name" value="TLC"/>
    <property type="match status" value="1"/>
</dbReference>
<organism evidence="8 9">
    <name type="scientific">Chrysophaeum taylorii</name>
    <dbReference type="NCBI Taxonomy" id="2483200"/>
    <lineage>
        <taxon>Eukaryota</taxon>
        <taxon>Sar</taxon>
        <taxon>Stramenopiles</taxon>
        <taxon>Ochrophyta</taxon>
        <taxon>Pelagophyceae</taxon>
        <taxon>Pelagomonadales</taxon>
        <taxon>Pelagomonadaceae</taxon>
        <taxon>Chrysophaeum</taxon>
    </lineage>
</organism>
<gene>
    <name evidence="8" type="ORF">CTAYLR_009870</name>
</gene>
<evidence type="ECO:0000256" key="1">
    <source>
        <dbReference type="ARBA" id="ARBA00004141"/>
    </source>
</evidence>
<dbReference type="SMART" id="SM00724">
    <property type="entry name" value="TLC"/>
    <property type="match status" value="1"/>
</dbReference>
<dbReference type="PANTHER" id="PTHR13439:SF0">
    <property type="entry name" value="TOPOISOMERASE I DAMAGE AFFECTED PROTEIN 4"/>
    <property type="match status" value="1"/>
</dbReference>
<feature type="transmembrane region" description="Helical" evidence="6">
    <location>
        <begin position="220"/>
        <end position="248"/>
    </location>
</feature>
<sequence>MIAWCLGGVGATTGLAYYVTATWPLHLSGKVVPAGEATTTQRLEAVDRLVLFPYLVVVSWLAVRASAGPAWGSFEERWFESSVVARWCLVLYVTKTFVDLFAQLATLGKPGAKRVEMIAHHAVSAFCIAHGLHAGVCHFFGCLAIVSEVSTLFLNGLMAVKLFTGEKTKLQRNLSVLNGLLLWLSYLVVRILLFPMWFWIFFSDVASHDVSSVSKVQLVLYPASTLTIFILSLYWFGLITSGLIKALLQPPPNKKKVA</sequence>
<comment type="caution">
    <text evidence="8">The sequence shown here is derived from an EMBL/GenBank/DDBJ whole genome shotgun (WGS) entry which is preliminary data.</text>
</comment>
<evidence type="ECO:0000256" key="4">
    <source>
        <dbReference type="ARBA" id="ARBA00023136"/>
    </source>
</evidence>
<keyword evidence="2 5" id="KW-0812">Transmembrane</keyword>
<keyword evidence="9" id="KW-1185">Reference proteome</keyword>
<evidence type="ECO:0000313" key="9">
    <source>
        <dbReference type="Proteomes" id="UP001230188"/>
    </source>
</evidence>
<keyword evidence="3 6" id="KW-1133">Transmembrane helix</keyword>
<dbReference type="Proteomes" id="UP001230188">
    <property type="component" value="Unassembled WGS sequence"/>
</dbReference>
<evidence type="ECO:0000256" key="2">
    <source>
        <dbReference type="ARBA" id="ARBA00022692"/>
    </source>
</evidence>
<feature type="transmembrane region" description="Helical" evidence="6">
    <location>
        <begin position="138"/>
        <end position="160"/>
    </location>
</feature>
<evidence type="ECO:0000256" key="6">
    <source>
        <dbReference type="SAM" id="Phobius"/>
    </source>
</evidence>
<keyword evidence="4 5" id="KW-0472">Membrane</keyword>
<evidence type="ECO:0000313" key="8">
    <source>
        <dbReference type="EMBL" id="KAJ8598774.1"/>
    </source>
</evidence>
<dbReference type="InterPro" id="IPR006634">
    <property type="entry name" value="TLC-dom"/>
</dbReference>
<protein>
    <recommendedName>
        <fullName evidence="7">TLC domain-containing protein</fullName>
    </recommendedName>
</protein>
<feature type="domain" description="TLC" evidence="7">
    <location>
        <begin position="40"/>
        <end position="248"/>
    </location>
</feature>
<dbReference type="Pfam" id="PF03798">
    <property type="entry name" value="TRAM_LAG1_CLN8"/>
    <property type="match status" value="1"/>
</dbReference>
<proteinExistence type="predicted"/>
<evidence type="ECO:0000256" key="3">
    <source>
        <dbReference type="ARBA" id="ARBA00022989"/>
    </source>
</evidence>
<comment type="subcellular location">
    <subcellularLocation>
        <location evidence="1">Membrane</location>
        <topology evidence="1">Multi-pass membrane protein</topology>
    </subcellularLocation>
</comment>
<accession>A0AAD7U7P8</accession>
<dbReference type="GO" id="GO:0016020">
    <property type="term" value="C:membrane"/>
    <property type="evidence" value="ECO:0007669"/>
    <property type="project" value="UniProtKB-SubCell"/>
</dbReference>
<evidence type="ECO:0000256" key="5">
    <source>
        <dbReference type="PROSITE-ProRule" id="PRU00205"/>
    </source>
</evidence>
<dbReference type="InterPro" id="IPR050846">
    <property type="entry name" value="TLCD"/>
</dbReference>
<dbReference type="PANTHER" id="PTHR13439">
    <property type="entry name" value="CT120 PROTEIN"/>
    <property type="match status" value="1"/>
</dbReference>
<dbReference type="EMBL" id="JAQMWT010000651">
    <property type="protein sequence ID" value="KAJ8598774.1"/>
    <property type="molecule type" value="Genomic_DNA"/>
</dbReference>
<name>A0AAD7U7P8_9STRA</name>